<feature type="transmembrane region" description="Helical" evidence="1">
    <location>
        <begin position="38"/>
        <end position="55"/>
    </location>
</feature>
<name>A0A4D6GVW2_HALS9</name>
<reference evidence="2 3" key="1">
    <citation type="journal article" date="2019" name="Microbiol. Resour. Announc.">
        <title>The Genome Sequence of the Halobacterium salinarum Type Strain Is Closely Related to That of Laboratory Strains NRC-1 and R1.</title>
        <authorList>
            <person name="Pfeiffer F."/>
            <person name="Marchfelder A."/>
            <person name="Habermann B."/>
            <person name="Dyall-Smith M.L."/>
        </authorList>
    </citation>
    <scope>NUCLEOTIDE SEQUENCE [LARGE SCALE GENOMIC DNA]</scope>
    <source>
        <strain evidence="3">ATCC 33171 / DSM 3754 / JCM 8978 / NBRC 102687 / NCIMB 764 / 91-R6</strain>
    </source>
</reference>
<evidence type="ECO:0000256" key="1">
    <source>
        <dbReference type="SAM" id="Phobius"/>
    </source>
</evidence>
<dbReference type="Proteomes" id="UP000296216">
    <property type="component" value="Chromosome"/>
</dbReference>
<dbReference type="AlphaFoldDB" id="A0A4D6GVW2"/>
<accession>A0A4D6GVW2</accession>
<dbReference type="EMBL" id="CP038631">
    <property type="protein sequence ID" value="QCC45919.1"/>
    <property type="molecule type" value="Genomic_DNA"/>
</dbReference>
<feature type="transmembrane region" description="Helical" evidence="1">
    <location>
        <begin position="181"/>
        <end position="205"/>
    </location>
</feature>
<feature type="transmembrane region" description="Helical" evidence="1">
    <location>
        <begin position="127"/>
        <end position="147"/>
    </location>
</feature>
<dbReference type="Pfam" id="PF09997">
    <property type="entry name" value="DUF2238"/>
    <property type="match status" value="1"/>
</dbReference>
<feature type="transmembrane region" description="Helical" evidence="1">
    <location>
        <begin position="67"/>
        <end position="89"/>
    </location>
</feature>
<proteinExistence type="predicted"/>
<sequence>MTLLPRPSAATQRLLTRAMQAVLVVMVAFGFLDGNSKAVVNGTVTLLITLVPGALERNYGLPMDPWLVLWITAAAFLHSLGSSGLYVSIPWWDHVTHALSASLVAGAGYTVARAVDCHHDDITVPREIAFVYIFVVVLAFGVVWELLEFGLDELATATGLAMPLAQHGLADTMHDFMYNSLGALVVAVFGQAHLTGVAEVVAAWWRSRQ</sequence>
<dbReference type="GeneID" id="39856108"/>
<dbReference type="InterPro" id="IPR014509">
    <property type="entry name" value="YjdF-like"/>
</dbReference>
<protein>
    <submittedName>
        <fullName evidence="2">Uncharacterized protein</fullName>
    </submittedName>
</protein>
<gene>
    <name evidence="2" type="ORF">HBSAL_11385</name>
</gene>
<keyword evidence="1" id="KW-0472">Membrane</keyword>
<evidence type="ECO:0000313" key="3">
    <source>
        <dbReference type="Proteomes" id="UP000296216"/>
    </source>
</evidence>
<evidence type="ECO:0000313" key="2">
    <source>
        <dbReference type="EMBL" id="QCC45919.1"/>
    </source>
</evidence>
<dbReference type="RefSeq" id="WP_136361615.1">
    <property type="nucleotide sequence ID" value="NZ_VRYN01000001.1"/>
</dbReference>
<organism evidence="2 3">
    <name type="scientific">Halobacterium salinarum (strain ATCC 33171 / DSM 3754 / JCM 8978 / NBRC 102687 / NCIMB 764 / 91-R6)</name>
    <dbReference type="NCBI Taxonomy" id="2597657"/>
    <lineage>
        <taxon>Archaea</taxon>
        <taxon>Methanobacteriati</taxon>
        <taxon>Methanobacteriota</taxon>
        <taxon>Stenosarchaea group</taxon>
        <taxon>Halobacteria</taxon>
        <taxon>Halobacteriales</taxon>
        <taxon>Halobacteriaceae</taxon>
        <taxon>Halobacterium</taxon>
    </lineage>
</organism>
<keyword evidence="1" id="KW-0812">Transmembrane</keyword>
<keyword evidence="1" id="KW-1133">Transmembrane helix</keyword>
<feature type="transmembrane region" description="Helical" evidence="1">
    <location>
        <begin position="14"/>
        <end position="32"/>
    </location>
</feature>